<dbReference type="EMBL" id="CADEBD010000171">
    <property type="protein sequence ID" value="CAB3223826.1"/>
    <property type="molecule type" value="Genomic_DNA"/>
</dbReference>
<name>A0A8S0YW48_ARCPL</name>
<organism evidence="4 5">
    <name type="scientific">Arctia plantaginis</name>
    <name type="common">Wood tiger moth</name>
    <name type="synonym">Phalaena plantaginis</name>
    <dbReference type="NCBI Taxonomy" id="874455"/>
    <lineage>
        <taxon>Eukaryota</taxon>
        <taxon>Metazoa</taxon>
        <taxon>Ecdysozoa</taxon>
        <taxon>Arthropoda</taxon>
        <taxon>Hexapoda</taxon>
        <taxon>Insecta</taxon>
        <taxon>Pterygota</taxon>
        <taxon>Neoptera</taxon>
        <taxon>Endopterygota</taxon>
        <taxon>Lepidoptera</taxon>
        <taxon>Glossata</taxon>
        <taxon>Ditrysia</taxon>
        <taxon>Noctuoidea</taxon>
        <taxon>Erebidae</taxon>
        <taxon>Arctiinae</taxon>
        <taxon>Arctia</taxon>
    </lineage>
</organism>
<evidence type="ECO:0000256" key="2">
    <source>
        <dbReference type="SAM" id="MobiDB-lite"/>
    </source>
</evidence>
<dbReference type="GO" id="GO:0071897">
    <property type="term" value="P:DNA biosynthetic process"/>
    <property type="evidence" value="ECO:0007669"/>
    <property type="project" value="UniProtKB-ARBA"/>
</dbReference>
<feature type="region of interest" description="Disordered" evidence="2">
    <location>
        <begin position="1000"/>
        <end position="1030"/>
    </location>
</feature>
<comment type="caution">
    <text evidence="4">The sequence shown here is derived from an EMBL/GenBank/DDBJ whole genome shotgun (WGS) entry which is preliminary data.</text>
</comment>
<dbReference type="PANTHER" id="PTHR19446">
    <property type="entry name" value="REVERSE TRANSCRIPTASES"/>
    <property type="match status" value="1"/>
</dbReference>
<dbReference type="OrthoDB" id="420380at2759"/>
<dbReference type="AlphaFoldDB" id="A0A8S0YW48"/>
<feature type="domain" description="Reverse transcriptase" evidence="3">
    <location>
        <begin position="449"/>
        <end position="723"/>
    </location>
</feature>
<feature type="coiled-coil region" evidence="1">
    <location>
        <begin position="305"/>
        <end position="332"/>
    </location>
</feature>
<sequence length="1030" mass="113906">MAQWSIGVAVVAEPYSVPPRPNWMGDWDGSVAVVGSTTAHSPPLSLRDKGTGYVAVEWGGITIYGVYFSPNRSLNDFEVFLTNLETSIRRLASGHVLVLGDFNAKSIAWGSPRTDARGEAVEEWAASVGLCLLNRGSTNTCVRQQGGSIVDLSFATPVLAARVRNWCVLEEVETLSDHLYIRFELSRTQDSSRGHVARRLSRFPRWAVARLNRDLLEEAAIIHSWLSPQAPTEEVDVGAGRFRDAITHVCDAAMPRVRGRRPPRKEVYWWSQELADLRAACTRARRSYTRSRRRHRGDGEEDRLHEEYRRARKTLKLAISRAKEEKRQEMLEGLNRDPWGRPYRAVRQKLRASGPPLTETLQPSFLREVVEGLFPQRAEHTPPSMASLAGDDGEHGEDNVPPVRESEVGAAVLRIRSKNTAPGPDGVPARVLALALNHMADRLGEVFDASLASGRFPECWKSGKLVLLTKPGRPADSVAAYRPIVLLDEAGKLFERVLSARIVRHLCEVGPDLSDAQFGFRAGRSTVDAVLRLRAVTEEAVSCGGVLLAVSLDIANAFNSLPFSCIREALHYHGVPKYLRRLVADYLEERTVVYEDREGNLRCRPMSCGVPQGSVLGPLLWNIGYDWALRADFPPGLGVICYADDTLVTARGANFQEAARLATRGVSLVVGRIEALGLRVALDKTEALLFHGPRRGPPPGASIVVNSVLVPVRAQMKYLGLILDGRWLFDEHFRQLAPKLVGAASALGRLLPNMGGPSVATRRLYTGVVRSMALYGAPVWAAALTAQNRVRLWRPQRVMAVRAIRGYRTVSTEVACALAGTPPWDLEAEVLAEVYRRVADFRAESGFRPPPEDVREWREAARRATMARWSFRLETPRAGFAAVEALQPVIAEWAGRQHGTLSFRLTQVLSGHGCFGKYLHTVARRELSPACHHCDCSEDSAQHTLAVCPAWAAQRRALTAVIGVDLSLPAVVRSMAGSDSCFTAVATFCEVVISRKEAAERAREDDLHSDPIRRRRTGRRRPAYHSLMPP</sequence>
<dbReference type="PROSITE" id="PS50878">
    <property type="entry name" value="RT_POL"/>
    <property type="match status" value="1"/>
</dbReference>
<accession>A0A8S0YW48</accession>
<feature type="compositionally biased region" description="Basic and acidic residues" evidence="2">
    <location>
        <begin position="1000"/>
        <end position="1012"/>
    </location>
</feature>
<evidence type="ECO:0000259" key="3">
    <source>
        <dbReference type="PROSITE" id="PS50878"/>
    </source>
</evidence>
<dbReference type="Gene3D" id="3.60.10.10">
    <property type="entry name" value="Endonuclease/exonuclease/phosphatase"/>
    <property type="match status" value="1"/>
</dbReference>
<dbReference type="SUPFAM" id="SSF56219">
    <property type="entry name" value="DNase I-like"/>
    <property type="match status" value="1"/>
</dbReference>
<feature type="region of interest" description="Disordered" evidence="2">
    <location>
        <begin position="379"/>
        <end position="401"/>
    </location>
</feature>
<dbReference type="InterPro" id="IPR036691">
    <property type="entry name" value="Endo/exonu/phosph_ase_sf"/>
</dbReference>
<evidence type="ECO:0000313" key="4">
    <source>
        <dbReference type="EMBL" id="CAB3223826.1"/>
    </source>
</evidence>
<gene>
    <name evidence="4" type="ORF">APLA_LOCUS1586</name>
</gene>
<evidence type="ECO:0000256" key="1">
    <source>
        <dbReference type="SAM" id="Coils"/>
    </source>
</evidence>
<evidence type="ECO:0000313" key="5">
    <source>
        <dbReference type="Proteomes" id="UP000494256"/>
    </source>
</evidence>
<reference evidence="4 5" key="1">
    <citation type="submission" date="2020-04" db="EMBL/GenBank/DDBJ databases">
        <authorList>
            <person name="Wallbank WR R."/>
            <person name="Pardo Diaz C."/>
            <person name="Kozak K."/>
            <person name="Martin S."/>
            <person name="Jiggins C."/>
            <person name="Moest M."/>
            <person name="Warren A I."/>
            <person name="Byers J.R.P. K."/>
            <person name="Montejo-Kovacevich G."/>
            <person name="Yen C E."/>
        </authorList>
    </citation>
    <scope>NUCLEOTIDE SEQUENCE [LARGE SCALE GENOMIC DNA]</scope>
</reference>
<dbReference type="SUPFAM" id="SSF56672">
    <property type="entry name" value="DNA/RNA polymerases"/>
    <property type="match status" value="1"/>
</dbReference>
<dbReference type="GO" id="GO:0003824">
    <property type="term" value="F:catalytic activity"/>
    <property type="evidence" value="ECO:0007669"/>
    <property type="project" value="InterPro"/>
</dbReference>
<dbReference type="InterPro" id="IPR000477">
    <property type="entry name" value="RT_dom"/>
</dbReference>
<proteinExistence type="predicted"/>
<dbReference type="InterPro" id="IPR043502">
    <property type="entry name" value="DNA/RNA_pol_sf"/>
</dbReference>
<dbReference type="InterPro" id="IPR005135">
    <property type="entry name" value="Endo/exonuclease/phosphatase"/>
</dbReference>
<dbReference type="Proteomes" id="UP000494256">
    <property type="component" value="Unassembled WGS sequence"/>
</dbReference>
<protein>
    <recommendedName>
        <fullName evidence="3">Reverse transcriptase domain-containing protein</fullName>
    </recommendedName>
</protein>
<dbReference type="Pfam" id="PF14529">
    <property type="entry name" value="Exo_endo_phos_2"/>
    <property type="match status" value="1"/>
</dbReference>
<dbReference type="CDD" id="cd09077">
    <property type="entry name" value="R1-I-EN"/>
    <property type="match status" value="1"/>
</dbReference>
<dbReference type="Pfam" id="PF00078">
    <property type="entry name" value="RVT_1"/>
    <property type="match status" value="1"/>
</dbReference>
<feature type="compositionally biased region" description="Basic residues" evidence="2">
    <location>
        <begin position="1013"/>
        <end position="1023"/>
    </location>
</feature>
<dbReference type="CDD" id="cd01650">
    <property type="entry name" value="RT_nLTR_like"/>
    <property type="match status" value="1"/>
</dbReference>
<keyword evidence="1" id="KW-0175">Coiled coil</keyword>